<proteinExistence type="predicted"/>
<sequence length="91" mass="9363">MQLVGVCVDVVVRDVDEVAEVVSVGADDDVRPRGVYLREPVAQIVEEGQGQALALVGELVEDLGEVGGLAGESGQRESDGFSAADVVGDPV</sequence>
<dbReference type="EMBL" id="BMRP01000025">
    <property type="protein sequence ID" value="GGU84785.1"/>
    <property type="molecule type" value="Genomic_DNA"/>
</dbReference>
<protein>
    <submittedName>
        <fullName evidence="2">Uncharacterized protein</fullName>
    </submittedName>
</protein>
<feature type="region of interest" description="Disordered" evidence="1">
    <location>
        <begin position="68"/>
        <end position="91"/>
    </location>
</feature>
<evidence type="ECO:0000313" key="3">
    <source>
        <dbReference type="Proteomes" id="UP000654471"/>
    </source>
</evidence>
<name>A0ABQ2VFR9_9ACTN</name>
<comment type="caution">
    <text evidence="2">The sequence shown here is derived from an EMBL/GenBank/DDBJ whole genome shotgun (WGS) entry which is preliminary data.</text>
</comment>
<dbReference type="Proteomes" id="UP000654471">
    <property type="component" value="Unassembled WGS sequence"/>
</dbReference>
<organism evidence="2 3">
    <name type="scientific">Streptomyces albospinus</name>
    <dbReference type="NCBI Taxonomy" id="285515"/>
    <lineage>
        <taxon>Bacteria</taxon>
        <taxon>Bacillati</taxon>
        <taxon>Actinomycetota</taxon>
        <taxon>Actinomycetes</taxon>
        <taxon>Kitasatosporales</taxon>
        <taxon>Streptomycetaceae</taxon>
        <taxon>Streptomyces</taxon>
    </lineage>
</organism>
<evidence type="ECO:0000256" key="1">
    <source>
        <dbReference type="SAM" id="MobiDB-lite"/>
    </source>
</evidence>
<gene>
    <name evidence="2" type="ORF">GCM10010211_58490</name>
</gene>
<reference evidence="3" key="1">
    <citation type="journal article" date="2019" name="Int. J. Syst. Evol. Microbiol.">
        <title>The Global Catalogue of Microorganisms (GCM) 10K type strain sequencing project: providing services to taxonomists for standard genome sequencing and annotation.</title>
        <authorList>
            <consortium name="The Broad Institute Genomics Platform"/>
            <consortium name="The Broad Institute Genome Sequencing Center for Infectious Disease"/>
            <person name="Wu L."/>
            <person name="Ma J."/>
        </authorList>
    </citation>
    <scope>NUCLEOTIDE SEQUENCE [LARGE SCALE GENOMIC DNA]</scope>
    <source>
        <strain evidence="3">JCM 3399</strain>
    </source>
</reference>
<keyword evidence="3" id="KW-1185">Reference proteome</keyword>
<evidence type="ECO:0000313" key="2">
    <source>
        <dbReference type="EMBL" id="GGU84785.1"/>
    </source>
</evidence>
<accession>A0ABQ2VFR9</accession>